<feature type="region of interest" description="Disordered" evidence="1">
    <location>
        <begin position="80"/>
        <end position="127"/>
    </location>
</feature>
<proteinExistence type="predicted"/>
<sequence length="324" mass="36143">MKLKVLSSFLILLSFYIIYGAKLPDKISTTSVQPAAKRPPTKPTKPQLDVNALAQQMTSTAGLKKVIRYLVGVIQTTTTYTPTKRPTGKAPPKKYIPSTQKPSTNGPLKISLSKTGSSPARRNNKNDQLGDLICPAENETAFELFAPPCRVHGDCTSWNRNERCCKLFGTKTCVKGVPKPIVEQSHVPLLGLIPRKCPERPLAELWWELKTCETDDDCWPRICCPDGRRQYCRTASPEYESVPPPIGRSIAYLSEYLECTPPPPPVFDLHPKDCNSTLDCFPNICCQESGRKFCRPPKKSVLTVMANFLNIGLVKRLTRNLVIK</sequence>
<accession>A0A7R8YW85</accession>
<evidence type="ECO:0008006" key="5">
    <source>
        <dbReference type="Google" id="ProtNLM"/>
    </source>
</evidence>
<feature type="chain" id="PRO_5031244258" description="WAP domain-containing protein" evidence="2">
    <location>
        <begin position="21"/>
        <end position="324"/>
    </location>
</feature>
<evidence type="ECO:0000313" key="3">
    <source>
        <dbReference type="EMBL" id="CAD7084585.1"/>
    </source>
</evidence>
<dbReference type="AlphaFoldDB" id="A0A7R8YW85"/>
<evidence type="ECO:0000313" key="4">
    <source>
        <dbReference type="Proteomes" id="UP000594454"/>
    </source>
</evidence>
<gene>
    <name evidence="3" type="ORF">HERILL_LOCUS7472</name>
</gene>
<keyword evidence="4" id="KW-1185">Reference proteome</keyword>
<name>A0A7R8YW85_HERIL</name>
<dbReference type="OrthoDB" id="8182951at2759"/>
<dbReference type="Proteomes" id="UP000594454">
    <property type="component" value="Chromosome 3"/>
</dbReference>
<evidence type="ECO:0000256" key="2">
    <source>
        <dbReference type="SAM" id="SignalP"/>
    </source>
</evidence>
<keyword evidence="2" id="KW-0732">Signal</keyword>
<evidence type="ECO:0000256" key="1">
    <source>
        <dbReference type="SAM" id="MobiDB-lite"/>
    </source>
</evidence>
<feature type="signal peptide" evidence="2">
    <location>
        <begin position="1"/>
        <end position="20"/>
    </location>
</feature>
<reference evidence="3 4" key="1">
    <citation type="submission" date="2020-11" db="EMBL/GenBank/DDBJ databases">
        <authorList>
            <person name="Wallbank WR R."/>
            <person name="Pardo Diaz C."/>
            <person name="Kozak K."/>
            <person name="Martin S."/>
            <person name="Jiggins C."/>
            <person name="Moest M."/>
            <person name="Warren A I."/>
            <person name="Generalovic N T."/>
            <person name="Byers J.R.P. K."/>
            <person name="Montejo-Kovacevich G."/>
            <person name="Yen C E."/>
        </authorList>
    </citation>
    <scope>NUCLEOTIDE SEQUENCE [LARGE SCALE GENOMIC DNA]</scope>
</reference>
<dbReference type="InParanoid" id="A0A7R8YW85"/>
<feature type="compositionally biased region" description="Polar residues" evidence="1">
    <location>
        <begin position="97"/>
        <end position="121"/>
    </location>
</feature>
<protein>
    <recommendedName>
        <fullName evidence="5">WAP domain-containing protein</fullName>
    </recommendedName>
</protein>
<dbReference type="EMBL" id="LR899011">
    <property type="protein sequence ID" value="CAD7084585.1"/>
    <property type="molecule type" value="Genomic_DNA"/>
</dbReference>
<organism evidence="3 4">
    <name type="scientific">Hermetia illucens</name>
    <name type="common">Black soldier fly</name>
    <dbReference type="NCBI Taxonomy" id="343691"/>
    <lineage>
        <taxon>Eukaryota</taxon>
        <taxon>Metazoa</taxon>
        <taxon>Ecdysozoa</taxon>
        <taxon>Arthropoda</taxon>
        <taxon>Hexapoda</taxon>
        <taxon>Insecta</taxon>
        <taxon>Pterygota</taxon>
        <taxon>Neoptera</taxon>
        <taxon>Endopterygota</taxon>
        <taxon>Diptera</taxon>
        <taxon>Brachycera</taxon>
        <taxon>Stratiomyomorpha</taxon>
        <taxon>Stratiomyidae</taxon>
        <taxon>Hermetiinae</taxon>
        <taxon>Hermetia</taxon>
    </lineage>
</organism>